<dbReference type="Pfam" id="PF01255">
    <property type="entry name" value="Prenyltransf"/>
    <property type="match status" value="2"/>
</dbReference>
<feature type="region of interest" description="Disordered" evidence="4">
    <location>
        <begin position="209"/>
        <end position="263"/>
    </location>
</feature>
<dbReference type="EMBL" id="QVQW01000028">
    <property type="protein sequence ID" value="RKU44653.1"/>
    <property type="molecule type" value="Genomic_DNA"/>
</dbReference>
<sequence>MSDLYLSHLPQWLMRSPPAEWAIKQLRELVIGALSQGPVPQHIAFEMDGNRRYARSHKIETIEGHNLGFEALARVLEICYKCGVKVVTVYAFSIENYNRPKYEVDGLMQLAKVKLEQLMLHGEVLDRYGASVRVLGQRDLIRPDVLEVVDQIVDSTKHNTDCIFNICFPYTSREEITTAIRTTVEEYSTAAPPHSTPFSETRITKKLLSQRHERVEEPTDTRETSPCPSSPRSEDVEDSIASSTTLHPGAESPTTRAGSDMNRTVYKNAESITAETIDGNMYTAGCPPLDLFIRTSGVVRLSDFMLWQCHQDTSIVFLKCFWPEFDLWHFIPVLLEWQWQQKRKQRDEKPRRRMKQL</sequence>
<dbReference type="GO" id="GO:0005783">
    <property type="term" value="C:endoplasmic reticulum"/>
    <property type="evidence" value="ECO:0007669"/>
    <property type="project" value="TreeGrafter"/>
</dbReference>
<keyword evidence="2 3" id="KW-0808">Transferase</keyword>
<dbReference type="GO" id="GO:0005811">
    <property type="term" value="C:lipid droplet"/>
    <property type="evidence" value="ECO:0007669"/>
    <property type="project" value="TreeGrafter"/>
</dbReference>
<dbReference type="InterPro" id="IPR036424">
    <property type="entry name" value="UPP_synth-like_sf"/>
</dbReference>
<name>A0A420Y9W8_9PEZI</name>
<dbReference type="EC" id="2.5.1.-" evidence="3"/>
<evidence type="ECO:0000256" key="2">
    <source>
        <dbReference type="ARBA" id="ARBA00022679"/>
    </source>
</evidence>
<dbReference type="InterPro" id="IPR018520">
    <property type="entry name" value="UPP_synth-like_CS"/>
</dbReference>
<comment type="caution">
    <text evidence="5">The sequence shown here is derived from an EMBL/GenBank/DDBJ whole genome shotgun (WGS) entry which is preliminary data.</text>
</comment>
<evidence type="ECO:0000256" key="4">
    <source>
        <dbReference type="SAM" id="MobiDB-lite"/>
    </source>
</evidence>
<dbReference type="AlphaFoldDB" id="A0A420Y9W8"/>
<protein>
    <recommendedName>
        <fullName evidence="3">Alkyl transferase</fullName>
        <ecNumber evidence="3">2.5.1.-</ecNumber>
    </recommendedName>
</protein>
<dbReference type="GO" id="GO:1904423">
    <property type="term" value="C:dehydrodolichyl diphosphate synthase complex"/>
    <property type="evidence" value="ECO:0007669"/>
    <property type="project" value="TreeGrafter"/>
</dbReference>
<feature type="compositionally biased region" description="Polar residues" evidence="4">
    <location>
        <begin position="240"/>
        <end position="257"/>
    </location>
</feature>
<dbReference type="GO" id="GO:0045547">
    <property type="term" value="F:ditrans,polycis-polyprenyl diphosphate synthase [(2E,6E)-farnesyl diphosphate specific] activity"/>
    <property type="evidence" value="ECO:0007669"/>
    <property type="project" value="TreeGrafter"/>
</dbReference>
<dbReference type="SUPFAM" id="SSF64005">
    <property type="entry name" value="Undecaprenyl diphosphate synthase"/>
    <property type="match status" value="2"/>
</dbReference>
<dbReference type="Proteomes" id="UP000275385">
    <property type="component" value="Unassembled WGS sequence"/>
</dbReference>
<feature type="compositionally biased region" description="Basic and acidic residues" evidence="4">
    <location>
        <begin position="210"/>
        <end position="223"/>
    </location>
</feature>
<dbReference type="GO" id="GO:0016094">
    <property type="term" value="P:polyprenol biosynthetic process"/>
    <property type="evidence" value="ECO:0007669"/>
    <property type="project" value="TreeGrafter"/>
</dbReference>
<evidence type="ECO:0000256" key="1">
    <source>
        <dbReference type="ARBA" id="ARBA00005432"/>
    </source>
</evidence>
<organism evidence="5 6">
    <name type="scientific">Coniochaeta pulveracea</name>
    <dbReference type="NCBI Taxonomy" id="177199"/>
    <lineage>
        <taxon>Eukaryota</taxon>
        <taxon>Fungi</taxon>
        <taxon>Dikarya</taxon>
        <taxon>Ascomycota</taxon>
        <taxon>Pezizomycotina</taxon>
        <taxon>Sordariomycetes</taxon>
        <taxon>Sordariomycetidae</taxon>
        <taxon>Coniochaetales</taxon>
        <taxon>Coniochaetaceae</taxon>
        <taxon>Coniochaeta</taxon>
    </lineage>
</organism>
<dbReference type="PANTHER" id="PTHR10291">
    <property type="entry name" value="DEHYDRODOLICHYL DIPHOSPHATE SYNTHASE FAMILY MEMBER"/>
    <property type="match status" value="1"/>
</dbReference>
<dbReference type="OrthoDB" id="4173905at2759"/>
<reference evidence="5 6" key="1">
    <citation type="submission" date="2018-08" db="EMBL/GenBank/DDBJ databases">
        <title>Draft genome of the lignicolous fungus Coniochaeta pulveracea.</title>
        <authorList>
            <person name="Borstlap C.J."/>
            <person name="De Witt R.N."/>
            <person name="Botha A."/>
            <person name="Volschenk H."/>
        </authorList>
    </citation>
    <scope>NUCLEOTIDE SEQUENCE [LARGE SCALE GENOMIC DNA]</scope>
    <source>
        <strain evidence="5 6">CAB683</strain>
    </source>
</reference>
<dbReference type="HAMAP" id="MF_01139">
    <property type="entry name" value="ISPT"/>
    <property type="match status" value="1"/>
</dbReference>
<accession>A0A420Y9W8</accession>
<comment type="similarity">
    <text evidence="1 3">Belongs to the UPP synthase family.</text>
</comment>
<dbReference type="PROSITE" id="PS01066">
    <property type="entry name" value="UPP_SYNTHASE"/>
    <property type="match status" value="1"/>
</dbReference>
<dbReference type="CDD" id="cd00475">
    <property type="entry name" value="Cis_IPPS"/>
    <property type="match status" value="1"/>
</dbReference>
<evidence type="ECO:0000313" key="6">
    <source>
        <dbReference type="Proteomes" id="UP000275385"/>
    </source>
</evidence>
<dbReference type="GO" id="GO:0016020">
    <property type="term" value="C:membrane"/>
    <property type="evidence" value="ECO:0007669"/>
    <property type="project" value="TreeGrafter"/>
</dbReference>
<keyword evidence="6" id="KW-1185">Reference proteome</keyword>
<dbReference type="PANTHER" id="PTHR10291:SF43">
    <property type="entry name" value="DEHYDRODOLICHYL DIPHOSPHATE SYNTHASE COMPLEX SUBUNIT DHDDS"/>
    <property type="match status" value="1"/>
</dbReference>
<evidence type="ECO:0000256" key="3">
    <source>
        <dbReference type="RuleBase" id="RU363018"/>
    </source>
</evidence>
<dbReference type="InterPro" id="IPR001441">
    <property type="entry name" value="UPP_synth-like"/>
</dbReference>
<proteinExistence type="inferred from homology"/>
<dbReference type="STRING" id="177199.A0A420Y9W8"/>
<gene>
    <name evidence="5" type="primary">RER2</name>
    <name evidence="5" type="ORF">DL546_002351</name>
</gene>
<dbReference type="Gene3D" id="3.40.1180.10">
    <property type="entry name" value="Decaprenyl diphosphate synthase-like"/>
    <property type="match status" value="1"/>
</dbReference>
<dbReference type="NCBIfam" id="TIGR00055">
    <property type="entry name" value="uppS"/>
    <property type="match status" value="1"/>
</dbReference>
<evidence type="ECO:0000313" key="5">
    <source>
        <dbReference type="EMBL" id="RKU44653.1"/>
    </source>
</evidence>